<dbReference type="Pfam" id="PF13538">
    <property type="entry name" value="UvrD_C_2"/>
    <property type="match status" value="1"/>
</dbReference>
<dbReference type="Gene3D" id="2.30.30.940">
    <property type="match status" value="1"/>
</dbReference>
<dbReference type="Proteomes" id="UP000242662">
    <property type="component" value="Unassembled WGS sequence"/>
</dbReference>
<dbReference type="InterPro" id="IPR027785">
    <property type="entry name" value="UvrD-like_helicase_C"/>
</dbReference>
<feature type="domain" description="UvrD-like helicase C-terminal" evidence="4">
    <location>
        <begin position="675"/>
        <end position="722"/>
    </location>
</feature>
<comment type="catalytic activity">
    <reaction evidence="3">
        <text>ATP + H2O = ADP + phosphate + H(+)</text>
        <dbReference type="Rhea" id="RHEA:13065"/>
        <dbReference type="ChEBI" id="CHEBI:15377"/>
        <dbReference type="ChEBI" id="CHEBI:15378"/>
        <dbReference type="ChEBI" id="CHEBI:30616"/>
        <dbReference type="ChEBI" id="CHEBI:43474"/>
        <dbReference type="ChEBI" id="CHEBI:456216"/>
        <dbReference type="EC" id="5.6.2.3"/>
    </reaction>
</comment>
<dbReference type="InterPro" id="IPR050534">
    <property type="entry name" value="Coronavir_polyprotein_1ab"/>
</dbReference>
<feature type="domain" description="ATP-dependent RecD2 DNA helicase SH3" evidence="6">
    <location>
        <begin position="588"/>
        <end position="657"/>
    </location>
</feature>
<dbReference type="InterPro" id="IPR041451">
    <property type="entry name" value="RecD2_SH13"/>
</dbReference>
<evidence type="ECO:0000256" key="1">
    <source>
        <dbReference type="ARBA" id="ARBA00022741"/>
    </source>
</evidence>
<dbReference type="PANTHER" id="PTHR43788">
    <property type="entry name" value="DNA2/NAM7 HELICASE FAMILY MEMBER"/>
    <property type="match status" value="1"/>
</dbReference>
<evidence type="ECO:0000259" key="6">
    <source>
        <dbReference type="Pfam" id="PF18335"/>
    </source>
</evidence>
<dbReference type="Pfam" id="PF18335">
    <property type="entry name" value="SH3_13"/>
    <property type="match status" value="1"/>
</dbReference>
<evidence type="ECO:0000259" key="5">
    <source>
        <dbReference type="Pfam" id="PF14490"/>
    </source>
</evidence>
<dbReference type="InterPro" id="IPR029493">
    <property type="entry name" value="RecD2-like_HHH"/>
</dbReference>
<dbReference type="GO" id="GO:0017116">
    <property type="term" value="F:single-stranded DNA helicase activity"/>
    <property type="evidence" value="ECO:0007669"/>
    <property type="project" value="TreeGrafter"/>
</dbReference>
<evidence type="ECO:0000313" key="8">
    <source>
        <dbReference type="EMBL" id="SDC19587.1"/>
    </source>
</evidence>
<keyword evidence="3" id="KW-0378">Hydrolase</keyword>
<dbReference type="InterPro" id="IPR027417">
    <property type="entry name" value="P-loop_NTPase"/>
</dbReference>
<gene>
    <name evidence="3" type="primary">recD2</name>
    <name evidence="8" type="ORF">SAMN05421737_10627</name>
</gene>
<dbReference type="Gene3D" id="3.40.50.300">
    <property type="entry name" value="P-loop containing nucleotide triphosphate hydrolases"/>
    <property type="match status" value="2"/>
</dbReference>
<dbReference type="GO" id="GO:0005524">
    <property type="term" value="F:ATP binding"/>
    <property type="evidence" value="ECO:0007669"/>
    <property type="project" value="UniProtKB-UniRule"/>
</dbReference>
<reference evidence="9" key="1">
    <citation type="submission" date="2016-09" db="EMBL/GenBank/DDBJ databases">
        <authorList>
            <person name="Varghese N."/>
            <person name="Submissions S."/>
        </authorList>
    </citation>
    <scope>NUCLEOTIDE SEQUENCE [LARGE SCALE GENOMIC DNA]</scope>
    <source>
        <strain evidence="9">25nlg</strain>
    </source>
</reference>
<feature type="domain" description="ATP-dependent RecD2 DNA helicase-like helix-hairpin-helix" evidence="5">
    <location>
        <begin position="155"/>
        <end position="245"/>
    </location>
</feature>
<dbReference type="Pfam" id="PF13245">
    <property type="entry name" value="AAA_19"/>
    <property type="match status" value="1"/>
</dbReference>
<keyword evidence="3" id="KW-0238">DNA-binding</keyword>
<dbReference type="EMBL" id="FMYM01000006">
    <property type="protein sequence ID" value="SDC19587.1"/>
    <property type="molecule type" value="Genomic_DNA"/>
</dbReference>
<dbReference type="GO" id="GO:0009338">
    <property type="term" value="C:exodeoxyribonuclease V complex"/>
    <property type="evidence" value="ECO:0007669"/>
    <property type="project" value="TreeGrafter"/>
</dbReference>
<feature type="binding site" evidence="3">
    <location>
        <begin position="363"/>
        <end position="367"/>
    </location>
    <ligand>
        <name>ATP</name>
        <dbReference type="ChEBI" id="CHEBI:30616"/>
    </ligand>
</feature>
<dbReference type="GO" id="GO:0043139">
    <property type="term" value="F:5'-3' DNA helicase activity"/>
    <property type="evidence" value="ECO:0007669"/>
    <property type="project" value="UniProtKB-UniRule"/>
</dbReference>
<accession>A0A1G6JLN1</accession>
<name>A0A1G6JLN1_9BACI</name>
<dbReference type="Pfam" id="PF23139">
    <property type="entry name" value="OB_YrrC"/>
    <property type="match status" value="1"/>
</dbReference>
<dbReference type="EC" id="5.6.2.3" evidence="3"/>
<dbReference type="GO" id="GO:0016887">
    <property type="term" value="F:ATP hydrolysis activity"/>
    <property type="evidence" value="ECO:0007669"/>
    <property type="project" value="RHEA"/>
</dbReference>
<dbReference type="CDD" id="cd17933">
    <property type="entry name" value="DEXSc_RecD-like"/>
    <property type="match status" value="1"/>
</dbReference>
<dbReference type="GO" id="GO:0003677">
    <property type="term" value="F:DNA binding"/>
    <property type="evidence" value="ECO:0007669"/>
    <property type="project" value="UniProtKB-UniRule"/>
</dbReference>
<dbReference type="CDD" id="cd18809">
    <property type="entry name" value="SF1_C_RecD"/>
    <property type="match status" value="1"/>
</dbReference>
<dbReference type="AlphaFoldDB" id="A0A1G6JLN1"/>
<dbReference type="InterPro" id="IPR055446">
    <property type="entry name" value="RecD2_N_OB"/>
</dbReference>
<keyword evidence="2 3" id="KW-0067">ATP-binding</keyword>
<dbReference type="PANTHER" id="PTHR43788:SF6">
    <property type="entry name" value="DNA HELICASE B"/>
    <property type="match status" value="1"/>
</dbReference>
<evidence type="ECO:0000313" key="9">
    <source>
        <dbReference type="Proteomes" id="UP000242662"/>
    </source>
</evidence>
<dbReference type="RefSeq" id="WP_090775654.1">
    <property type="nucleotide sequence ID" value="NZ_FMYM01000006.1"/>
</dbReference>
<feature type="domain" description="ATP-dependent RecD2 DNA helicase OB-fold" evidence="7">
    <location>
        <begin position="12"/>
        <end position="89"/>
    </location>
</feature>
<dbReference type="GO" id="GO:0006310">
    <property type="term" value="P:DNA recombination"/>
    <property type="evidence" value="ECO:0007669"/>
    <property type="project" value="InterPro"/>
</dbReference>
<comment type="function">
    <text evidence="3">DNA-dependent ATPase and ATP-dependent 5'-3' DNA helicase. Has no activity on blunt DNA or DNA with 3'-overhangs, requires at least 10 bases of 5'-ssDNA for helicase activity.</text>
</comment>
<keyword evidence="3" id="KW-0413">Isomerase</keyword>
<keyword evidence="3 8" id="KW-0347">Helicase</keyword>
<evidence type="ECO:0000256" key="2">
    <source>
        <dbReference type="ARBA" id="ARBA00022840"/>
    </source>
</evidence>
<dbReference type="SUPFAM" id="SSF52540">
    <property type="entry name" value="P-loop containing nucleoside triphosphate hydrolases"/>
    <property type="match status" value="2"/>
</dbReference>
<sequence length="769" mass="85714">MERPAELSTQGFIKGEIIHVLFRNDENDYTVALLRVHETNEELHTKKVTIVGHLPTLELHELFIFQGQMTEHPRFGTQYRVDAFRRDIPQTKNGIVRFLASDRFPGVGIKTAEVIVNTLGERAISCIVEDRSVLDDVPKLKKDVADRLYEQLLDQQGAEQVLLQLSQYGFGTELSMAVYRAYKLQALDIIRTTPYKLIEDVEGIGFRRADQLGAAVGLTGSHPERLRAGLLYLLGELSVQQGHMYLLQPDLVQEASALLSHPHTEITVDELNKTLIEMSEEDLLFIEEDRVYMKTLYFAEKGIARNTHRLLSQTMKQQFPDSEIEKTLGFLEESHGVTYALAQKEAIHKALSLPLLLLTGGPGTGKTTVIKGIVEAYAHLHGVSLSVETYSENNPFPLKLTAPTGRASKRMAEATGLPASTIHSLLEWKGSDIGFGKGDHDQLDGELLIVDEVSMVDAWVAHQLFKAIPRGMQVVLVGDENQLPSVGPGQVLKDLLACGNIPTVQLTGIYRQAEGSSIIELAHAVKDGIIPSDFQAQKPDYRFFPCHPGQVQEMVGQICMNAVKKGYTAKDVQVLAPMYKGPAGIIALNEWLQSLFNPPKKGRRELSYGDVVFRTGDMVLQLINNAEDGVYNGDRGEVVGIIYAKETVEKRDQVVVSYDGVEVTYEKKDLGNITHAYCSSIHKAQGSEFPIVVLPVVANYHRMLRRNLLYTAITRAQQFLLLCGDIRTIEMAAKNTHDIERYSKLQERLTMTTSERAEAKIQSDGARDE</sequence>
<dbReference type="OrthoDB" id="9803432at2"/>
<dbReference type="NCBIfam" id="TIGR01448">
    <property type="entry name" value="recD_rel"/>
    <property type="match status" value="1"/>
</dbReference>
<dbReference type="InterPro" id="IPR006345">
    <property type="entry name" value="RecD2"/>
</dbReference>
<dbReference type="STRING" id="1464122.SAMN05421737_10627"/>
<evidence type="ECO:0000259" key="7">
    <source>
        <dbReference type="Pfam" id="PF23139"/>
    </source>
</evidence>
<dbReference type="HAMAP" id="MF_01488">
    <property type="entry name" value="RecD2"/>
    <property type="match status" value="1"/>
</dbReference>
<evidence type="ECO:0000259" key="4">
    <source>
        <dbReference type="Pfam" id="PF13538"/>
    </source>
</evidence>
<keyword evidence="9" id="KW-1185">Reference proteome</keyword>
<evidence type="ECO:0000256" key="3">
    <source>
        <dbReference type="HAMAP-Rule" id="MF_01488"/>
    </source>
</evidence>
<organism evidence="8 9">
    <name type="scientific">Shouchella lonarensis</name>
    <dbReference type="NCBI Taxonomy" id="1464122"/>
    <lineage>
        <taxon>Bacteria</taxon>
        <taxon>Bacillati</taxon>
        <taxon>Bacillota</taxon>
        <taxon>Bacilli</taxon>
        <taxon>Bacillales</taxon>
        <taxon>Bacillaceae</taxon>
        <taxon>Shouchella</taxon>
    </lineage>
</organism>
<dbReference type="Gene3D" id="1.10.10.2220">
    <property type="match status" value="1"/>
</dbReference>
<comment type="similarity">
    <text evidence="3">Belongs to the RecD family. RecD2 subfamily.</text>
</comment>
<protein>
    <recommendedName>
        <fullName evidence="3">ATP-dependent RecD2 DNA helicase</fullName>
        <ecNumber evidence="3">5.6.2.3</ecNumber>
    </recommendedName>
    <alternativeName>
        <fullName evidence="3">DNA 5'-3' helicase subunit RecD2</fullName>
    </alternativeName>
</protein>
<keyword evidence="1 3" id="KW-0547">Nucleotide-binding</keyword>
<proteinExistence type="inferred from homology"/>
<dbReference type="Pfam" id="PF14490">
    <property type="entry name" value="HHH_RecD2"/>
    <property type="match status" value="1"/>
</dbReference>